<keyword evidence="1" id="KW-1133">Transmembrane helix</keyword>
<gene>
    <name evidence="2" type="ORF">CLTHE_04580</name>
</gene>
<keyword evidence="1" id="KW-0812">Transmembrane</keyword>
<reference evidence="2 3" key="1">
    <citation type="submission" date="2016-02" db="EMBL/GenBank/DDBJ databases">
        <title>Genome sequence of Clostridium thermobutyricum DSM 4928.</title>
        <authorList>
            <person name="Poehlein A."/>
            <person name="Daniel R."/>
        </authorList>
    </citation>
    <scope>NUCLEOTIDE SEQUENCE [LARGE SCALE GENOMIC DNA]</scope>
    <source>
        <strain evidence="2 3">DSM 4928</strain>
    </source>
</reference>
<dbReference type="AlphaFoldDB" id="A0A1V4SZU1"/>
<dbReference type="Proteomes" id="UP000191448">
    <property type="component" value="Unassembled WGS sequence"/>
</dbReference>
<protein>
    <submittedName>
        <fullName evidence="2">Uncharacterized protein</fullName>
    </submittedName>
</protein>
<keyword evidence="1" id="KW-0472">Membrane</keyword>
<comment type="caution">
    <text evidence="2">The sequence shown here is derived from an EMBL/GenBank/DDBJ whole genome shotgun (WGS) entry which is preliminary data.</text>
</comment>
<sequence>MNETLKIIKNIFLESLIFGIIIKILFPNISNHQITIIIAVLIVLYDWKTSSILKLNKQKLSIKKSK</sequence>
<feature type="transmembrane region" description="Helical" evidence="1">
    <location>
        <begin position="32"/>
        <end position="47"/>
    </location>
</feature>
<organism evidence="2 3">
    <name type="scientific">Clostridium thermobutyricum DSM 4928</name>
    <dbReference type="NCBI Taxonomy" id="1121339"/>
    <lineage>
        <taxon>Bacteria</taxon>
        <taxon>Bacillati</taxon>
        <taxon>Bacillota</taxon>
        <taxon>Clostridia</taxon>
        <taxon>Eubacteriales</taxon>
        <taxon>Clostridiaceae</taxon>
        <taxon>Clostridium</taxon>
    </lineage>
</organism>
<name>A0A1V4SZU1_9CLOT</name>
<evidence type="ECO:0000313" key="3">
    <source>
        <dbReference type="Proteomes" id="UP000191448"/>
    </source>
</evidence>
<proteinExistence type="predicted"/>
<evidence type="ECO:0000256" key="1">
    <source>
        <dbReference type="SAM" id="Phobius"/>
    </source>
</evidence>
<dbReference type="EMBL" id="LTAY01000021">
    <property type="protein sequence ID" value="OPX49727.1"/>
    <property type="molecule type" value="Genomic_DNA"/>
</dbReference>
<evidence type="ECO:0000313" key="2">
    <source>
        <dbReference type="EMBL" id="OPX49727.1"/>
    </source>
</evidence>
<feature type="transmembrane region" description="Helical" evidence="1">
    <location>
        <begin position="7"/>
        <end position="26"/>
    </location>
</feature>
<accession>A0A1V4SZU1</accession>